<keyword evidence="3" id="KW-0408">Iron</keyword>
<reference evidence="7 8" key="1">
    <citation type="submission" date="2023-10" db="EMBL/GenBank/DDBJ databases">
        <title>Draft genome sequence of Xylaria bambusicola isolate GMP-LS, the root and basal stem rot pathogen of sugarcane in Indonesia.</title>
        <authorList>
            <person name="Selvaraj P."/>
            <person name="Muralishankar V."/>
            <person name="Muruganantham S."/>
            <person name="Sp S."/>
            <person name="Haryani S."/>
            <person name="Lau K.J.X."/>
            <person name="Naqvi N.I."/>
        </authorList>
    </citation>
    <scope>NUCLEOTIDE SEQUENCE [LARGE SCALE GENOMIC DNA]</scope>
    <source>
        <strain evidence="7">GMP-LS</strain>
    </source>
</reference>
<dbReference type="SUPFAM" id="SSF143975">
    <property type="entry name" value="IlvD/EDD N-terminal domain-like"/>
    <property type="match status" value="1"/>
</dbReference>
<feature type="domain" description="Dihydroxy-acid/6-phosphogluconate dehydratase N-terminal" evidence="6">
    <location>
        <begin position="102"/>
        <end position="145"/>
    </location>
</feature>
<evidence type="ECO:0000256" key="1">
    <source>
        <dbReference type="ARBA" id="ARBA00006486"/>
    </source>
</evidence>
<evidence type="ECO:0000313" key="7">
    <source>
        <dbReference type="EMBL" id="KAK5636724.1"/>
    </source>
</evidence>
<name>A0AAN7V5M4_9PEZI</name>
<protein>
    <recommendedName>
        <fullName evidence="6">Dihydroxy-acid/6-phosphogluconate dehydratase N-terminal domain-containing protein</fullName>
    </recommendedName>
</protein>
<dbReference type="GO" id="GO:0051536">
    <property type="term" value="F:iron-sulfur cluster binding"/>
    <property type="evidence" value="ECO:0007669"/>
    <property type="project" value="UniProtKB-KW"/>
</dbReference>
<keyword evidence="5" id="KW-0456">Lyase</keyword>
<evidence type="ECO:0000259" key="6">
    <source>
        <dbReference type="Pfam" id="PF00920"/>
    </source>
</evidence>
<dbReference type="Proteomes" id="UP001305414">
    <property type="component" value="Unassembled WGS sequence"/>
</dbReference>
<evidence type="ECO:0000256" key="3">
    <source>
        <dbReference type="ARBA" id="ARBA00023004"/>
    </source>
</evidence>
<comment type="caution">
    <text evidence="7">The sequence shown here is derived from an EMBL/GenBank/DDBJ whole genome shotgun (WGS) entry which is preliminary data.</text>
</comment>
<dbReference type="PANTHER" id="PTHR43183">
    <property type="entry name" value="HYPOTHETICAL DIHYDROXYACID DEHYDRATASE (EUROFUNG)-RELATED"/>
    <property type="match status" value="1"/>
</dbReference>
<dbReference type="InterPro" id="IPR052352">
    <property type="entry name" value="Sugar_Degrad_Dehydratases"/>
</dbReference>
<evidence type="ECO:0000256" key="5">
    <source>
        <dbReference type="ARBA" id="ARBA00023239"/>
    </source>
</evidence>
<dbReference type="Pfam" id="PF00920">
    <property type="entry name" value="ILVD_EDD_N"/>
    <property type="match status" value="1"/>
</dbReference>
<keyword evidence="2" id="KW-0479">Metal-binding</keyword>
<comment type="similarity">
    <text evidence="1">Belongs to the IlvD/Edd family.</text>
</comment>
<evidence type="ECO:0000313" key="8">
    <source>
        <dbReference type="Proteomes" id="UP001305414"/>
    </source>
</evidence>
<dbReference type="GO" id="GO:0016829">
    <property type="term" value="F:lyase activity"/>
    <property type="evidence" value="ECO:0007669"/>
    <property type="project" value="UniProtKB-KW"/>
</dbReference>
<dbReference type="GO" id="GO:0046872">
    <property type="term" value="F:metal ion binding"/>
    <property type="evidence" value="ECO:0007669"/>
    <property type="project" value="UniProtKB-KW"/>
</dbReference>
<keyword evidence="8" id="KW-1185">Reference proteome</keyword>
<sequence>MACDSDCNDCTATCSGKPPVDIEDYKAETHRLQALVKELEEKLSAQSLDNGSNTAPQDATPEKAHLRSAAWFDRPDDRSMQTLYIERYLNYGMTEEELLSGKPIIGIAQSGSDIAPCNRHHQVLAKRVREGIRSAGGIAFDSPHIRFKRPREDLRPRSTVTLHISL</sequence>
<evidence type="ECO:0000256" key="2">
    <source>
        <dbReference type="ARBA" id="ARBA00022723"/>
    </source>
</evidence>
<proteinExistence type="inferred from homology"/>
<keyword evidence="4" id="KW-0411">Iron-sulfur</keyword>
<evidence type="ECO:0000256" key="4">
    <source>
        <dbReference type="ARBA" id="ARBA00023014"/>
    </source>
</evidence>
<organism evidence="7 8">
    <name type="scientific">Xylaria bambusicola</name>
    <dbReference type="NCBI Taxonomy" id="326684"/>
    <lineage>
        <taxon>Eukaryota</taxon>
        <taxon>Fungi</taxon>
        <taxon>Dikarya</taxon>
        <taxon>Ascomycota</taxon>
        <taxon>Pezizomycotina</taxon>
        <taxon>Sordariomycetes</taxon>
        <taxon>Xylariomycetidae</taxon>
        <taxon>Xylariales</taxon>
        <taxon>Xylariaceae</taxon>
        <taxon>Xylaria</taxon>
    </lineage>
</organism>
<dbReference type="EMBL" id="JAWHQM010000076">
    <property type="protein sequence ID" value="KAK5636724.1"/>
    <property type="molecule type" value="Genomic_DNA"/>
</dbReference>
<dbReference type="InterPro" id="IPR000581">
    <property type="entry name" value="ILV_EDD_N"/>
</dbReference>
<dbReference type="AlphaFoldDB" id="A0AAN7V5M4"/>
<accession>A0AAN7V5M4</accession>
<dbReference type="InterPro" id="IPR037237">
    <property type="entry name" value="IlvD/EDD_N"/>
</dbReference>
<gene>
    <name evidence="7" type="ORF">RRF57_012436</name>
</gene>
<dbReference type="PANTHER" id="PTHR43183:SF1">
    <property type="entry name" value="HYPOTHETICAL DIHYDROXY-ACID DEHYDRATASE (EUROFUNG)-RELATED"/>
    <property type="match status" value="1"/>
</dbReference>